<feature type="compositionally biased region" description="Basic and acidic residues" evidence="1">
    <location>
        <begin position="566"/>
        <end position="586"/>
    </location>
</feature>
<feature type="compositionally biased region" description="Pro residues" evidence="1">
    <location>
        <begin position="597"/>
        <end position="621"/>
    </location>
</feature>
<evidence type="ECO:0000313" key="3">
    <source>
        <dbReference type="Proteomes" id="UP000297245"/>
    </source>
</evidence>
<dbReference type="AlphaFoldDB" id="A0A4S8MMT1"/>
<feature type="compositionally biased region" description="Low complexity" evidence="1">
    <location>
        <begin position="400"/>
        <end position="414"/>
    </location>
</feature>
<feature type="region of interest" description="Disordered" evidence="1">
    <location>
        <begin position="552"/>
        <end position="655"/>
    </location>
</feature>
<dbReference type="EMBL" id="ML179059">
    <property type="protein sequence ID" value="THV04208.1"/>
    <property type="molecule type" value="Genomic_DNA"/>
</dbReference>
<dbReference type="OrthoDB" id="5552562at2759"/>
<proteinExistence type="predicted"/>
<gene>
    <name evidence="2" type="ORF">K435DRAFT_791227</name>
</gene>
<feature type="region of interest" description="Disordered" evidence="1">
    <location>
        <begin position="1"/>
        <end position="91"/>
    </location>
</feature>
<feature type="region of interest" description="Disordered" evidence="1">
    <location>
        <begin position="158"/>
        <end position="212"/>
    </location>
</feature>
<name>A0A4S8MMT1_DENBC</name>
<organism evidence="2 3">
    <name type="scientific">Dendrothele bispora (strain CBS 962.96)</name>
    <dbReference type="NCBI Taxonomy" id="1314807"/>
    <lineage>
        <taxon>Eukaryota</taxon>
        <taxon>Fungi</taxon>
        <taxon>Dikarya</taxon>
        <taxon>Basidiomycota</taxon>
        <taxon>Agaricomycotina</taxon>
        <taxon>Agaricomycetes</taxon>
        <taxon>Agaricomycetidae</taxon>
        <taxon>Agaricales</taxon>
        <taxon>Agaricales incertae sedis</taxon>
        <taxon>Dendrothele</taxon>
    </lineage>
</organism>
<protein>
    <recommendedName>
        <fullName evidence="4">Retrotransposon gag domain-containing protein</fullName>
    </recommendedName>
</protein>
<feature type="region of interest" description="Disordered" evidence="1">
    <location>
        <begin position="393"/>
        <end position="417"/>
    </location>
</feature>
<keyword evidence="3" id="KW-1185">Reference proteome</keyword>
<feature type="region of interest" description="Disordered" evidence="1">
    <location>
        <begin position="484"/>
        <end position="540"/>
    </location>
</feature>
<feature type="compositionally biased region" description="Polar residues" evidence="1">
    <location>
        <begin position="489"/>
        <end position="498"/>
    </location>
</feature>
<evidence type="ECO:0000313" key="2">
    <source>
        <dbReference type="EMBL" id="THV04208.1"/>
    </source>
</evidence>
<feature type="compositionally biased region" description="Basic and acidic residues" evidence="1">
    <location>
        <begin position="644"/>
        <end position="655"/>
    </location>
</feature>
<dbReference type="Proteomes" id="UP000297245">
    <property type="component" value="Unassembled WGS sequence"/>
</dbReference>
<accession>A0A4S8MMT1</accession>
<evidence type="ECO:0008006" key="4">
    <source>
        <dbReference type="Google" id="ProtNLM"/>
    </source>
</evidence>
<evidence type="ECO:0000256" key="1">
    <source>
        <dbReference type="SAM" id="MobiDB-lite"/>
    </source>
</evidence>
<feature type="compositionally biased region" description="Low complexity" evidence="1">
    <location>
        <begin position="1"/>
        <end position="11"/>
    </location>
</feature>
<feature type="compositionally biased region" description="Low complexity" evidence="1">
    <location>
        <begin position="19"/>
        <end position="32"/>
    </location>
</feature>
<feature type="compositionally biased region" description="Polar residues" evidence="1">
    <location>
        <begin position="158"/>
        <end position="167"/>
    </location>
</feature>
<sequence length="904" mass="103281">MATRTEVTTETTTEDHSNSPHPSQVPHHSSFSTLIPEGYWQRQNHTRRNSESPSRDTFRGEGRVRRPSSAPLVPHNKKEGEREGTPNAPRILMSYLPTPGPTGPRLRRPTSLPIALEHRNYENLRDEVHLIDPRHSFRGYTSIPGSILKEARVREMLTETSPDTNPNPRSPREHCTPTSVPFNSLHPPSPRNAEHEQTAYLPPRSTSQSSGGSLIRIIQPLEPRDCVMFPPGMERFSQQQNNRTYQDHYNSAMGSALEAAPTINSSQPKRYPTPRRALEDVGERCRKFGEDLGIRGLSRMTLEDHVYAVRALAEAHEIDLPVWVASRIREPSPMMLPDSWSWQQLEQHRAFENERERWRENIAEEVKRNASTVLQQSRNGNQENRYVQFEPISRPPNLAVPSTSTYPSSSVTSSNPACPRIQIVEPTERNWNEEIPAENKGDYLETNRKESEKTYQHRDIPLHQTPARAPLKPGNQRPEGYKYTPFPLVSNTEPSLKQSRQRLREISDDVEGKRREGSMGTQTHKSTIEETPLDNGLDREIPIKRTPYNHTSVHFDEVIQSNNRQDITEDERRIPNWEHQSYREDTPNCNSDDSPGKTPPIAPSPPSPPSPPPPTPTPPPNEENNRRSYPSKPDAEMNNTTRTKSKDQVDGKSSRDAIACESKLEIRKPTAFDGSNGELWRPFLSDCYRMFTAKPTIYSTEQSRVTYASSWLTGSAAKYYQNQVEQEMENSLWIPALHEWSIFVKEFGRLFGLHDEVLHAQSSLDKVIQKFGESFADFIMRFEDAALKTMYNDPVKRWRLLLQIRRDLQDRLTLVRHIPETFEEVVQCLLDMDGAREAFRETGLMTPGQPYQYQRMNSGASTADTPNKGEICVFNIRRDPRGLGSKQGGTVTDRNLVNFATRST</sequence>
<reference evidence="2 3" key="1">
    <citation type="journal article" date="2019" name="Nat. Ecol. Evol.">
        <title>Megaphylogeny resolves global patterns of mushroom evolution.</title>
        <authorList>
            <person name="Varga T."/>
            <person name="Krizsan K."/>
            <person name="Foldi C."/>
            <person name="Dima B."/>
            <person name="Sanchez-Garcia M."/>
            <person name="Sanchez-Ramirez S."/>
            <person name="Szollosi G.J."/>
            <person name="Szarkandi J.G."/>
            <person name="Papp V."/>
            <person name="Albert L."/>
            <person name="Andreopoulos W."/>
            <person name="Angelini C."/>
            <person name="Antonin V."/>
            <person name="Barry K.W."/>
            <person name="Bougher N.L."/>
            <person name="Buchanan P."/>
            <person name="Buyck B."/>
            <person name="Bense V."/>
            <person name="Catcheside P."/>
            <person name="Chovatia M."/>
            <person name="Cooper J."/>
            <person name="Damon W."/>
            <person name="Desjardin D."/>
            <person name="Finy P."/>
            <person name="Geml J."/>
            <person name="Haridas S."/>
            <person name="Hughes K."/>
            <person name="Justo A."/>
            <person name="Karasinski D."/>
            <person name="Kautmanova I."/>
            <person name="Kiss B."/>
            <person name="Kocsube S."/>
            <person name="Kotiranta H."/>
            <person name="LaButti K.M."/>
            <person name="Lechner B.E."/>
            <person name="Liimatainen K."/>
            <person name="Lipzen A."/>
            <person name="Lukacs Z."/>
            <person name="Mihaltcheva S."/>
            <person name="Morgado L.N."/>
            <person name="Niskanen T."/>
            <person name="Noordeloos M.E."/>
            <person name="Ohm R.A."/>
            <person name="Ortiz-Santana B."/>
            <person name="Ovrebo C."/>
            <person name="Racz N."/>
            <person name="Riley R."/>
            <person name="Savchenko A."/>
            <person name="Shiryaev A."/>
            <person name="Soop K."/>
            <person name="Spirin V."/>
            <person name="Szebenyi C."/>
            <person name="Tomsovsky M."/>
            <person name="Tulloss R.E."/>
            <person name="Uehling J."/>
            <person name="Grigoriev I.V."/>
            <person name="Vagvolgyi C."/>
            <person name="Papp T."/>
            <person name="Martin F.M."/>
            <person name="Miettinen O."/>
            <person name="Hibbett D.S."/>
            <person name="Nagy L.G."/>
        </authorList>
    </citation>
    <scope>NUCLEOTIDE SEQUENCE [LARGE SCALE GENOMIC DNA]</scope>
    <source>
        <strain evidence="2 3">CBS 962.96</strain>
    </source>
</reference>
<feature type="compositionally biased region" description="Basic and acidic residues" evidence="1">
    <location>
        <begin position="502"/>
        <end position="517"/>
    </location>
</feature>
<feature type="compositionally biased region" description="Basic and acidic residues" evidence="1">
    <location>
        <begin position="48"/>
        <end position="64"/>
    </location>
</feature>